<dbReference type="PANTHER" id="PTHR34293">
    <property type="entry name" value="HTH-TYPE TRANSCRIPTIONAL REGULATOR TRMBL2"/>
    <property type="match status" value="1"/>
</dbReference>
<keyword evidence="5" id="KW-1185">Reference proteome</keyword>
<dbReference type="Proteomes" id="UP000443423">
    <property type="component" value="Unassembled WGS sequence"/>
</dbReference>
<evidence type="ECO:0000313" key="5">
    <source>
        <dbReference type="Proteomes" id="UP000443423"/>
    </source>
</evidence>
<dbReference type="InterPro" id="IPR036390">
    <property type="entry name" value="WH_DNA-bd_sf"/>
</dbReference>
<dbReference type="OrthoDB" id="30795at2157"/>
<dbReference type="InterPro" id="IPR002831">
    <property type="entry name" value="Tscrpt_reg_TrmB_N"/>
</dbReference>
<dbReference type="InterPro" id="IPR036388">
    <property type="entry name" value="WH-like_DNA-bd_sf"/>
</dbReference>
<evidence type="ECO:0000256" key="1">
    <source>
        <dbReference type="ARBA" id="ARBA00007287"/>
    </source>
</evidence>
<dbReference type="Pfam" id="PF01978">
    <property type="entry name" value="TrmB"/>
    <property type="match status" value="1"/>
</dbReference>
<proteinExistence type="inferred from homology"/>
<dbReference type="AlphaFoldDB" id="A0A6A8GAV4"/>
<dbReference type="Pfam" id="PF11495">
    <property type="entry name" value="Regulator_TrmB"/>
    <property type="match status" value="1"/>
</dbReference>
<name>A0A6A8GAV4_9EURY</name>
<comment type="similarity">
    <text evidence="1">Belongs to the transcriptional regulator TrmB family.</text>
</comment>
<dbReference type="SUPFAM" id="SSF46785">
    <property type="entry name" value="Winged helix' DNA-binding domain"/>
    <property type="match status" value="1"/>
</dbReference>
<dbReference type="EMBL" id="WKJQ01000001">
    <property type="protein sequence ID" value="MRW97752.1"/>
    <property type="molecule type" value="Genomic_DNA"/>
</dbReference>
<dbReference type="PANTHER" id="PTHR34293:SF1">
    <property type="entry name" value="HTH-TYPE TRANSCRIPTIONAL REGULATOR TRMBL2"/>
    <property type="match status" value="1"/>
</dbReference>
<gene>
    <name evidence="4" type="ORF">GJR99_14375</name>
</gene>
<dbReference type="Gene3D" id="1.10.10.10">
    <property type="entry name" value="Winged helix-like DNA-binding domain superfamily/Winged helix DNA-binding domain"/>
    <property type="match status" value="1"/>
</dbReference>
<protein>
    <submittedName>
        <fullName evidence="4">TrmB family transcriptional regulator</fullName>
    </submittedName>
</protein>
<organism evidence="4 5">
    <name type="scientific">Haloferax marinum</name>
    <dbReference type="NCBI Taxonomy" id="2666143"/>
    <lineage>
        <taxon>Archaea</taxon>
        <taxon>Methanobacteriati</taxon>
        <taxon>Methanobacteriota</taxon>
        <taxon>Stenosarchaea group</taxon>
        <taxon>Halobacteria</taxon>
        <taxon>Halobacteriales</taxon>
        <taxon>Haloferacaceae</taxon>
        <taxon>Haloferax</taxon>
    </lineage>
</organism>
<evidence type="ECO:0000313" key="4">
    <source>
        <dbReference type="EMBL" id="MRW97752.1"/>
    </source>
</evidence>
<evidence type="ECO:0000259" key="3">
    <source>
        <dbReference type="Pfam" id="PF11495"/>
    </source>
</evidence>
<dbReference type="InterPro" id="IPR021586">
    <property type="entry name" value="Tscrpt_reg_TrmB_C"/>
</dbReference>
<dbReference type="InterPro" id="IPR051797">
    <property type="entry name" value="TrmB-like"/>
</dbReference>
<accession>A0A6A8GAV4</accession>
<comment type="caution">
    <text evidence="4">The sequence shown here is derived from an EMBL/GenBank/DDBJ whole genome shotgun (WGS) entry which is preliminary data.</text>
</comment>
<dbReference type="RefSeq" id="WP_151113332.1">
    <property type="nucleotide sequence ID" value="NZ_WKJQ01000001.1"/>
</dbReference>
<evidence type="ECO:0000259" key="2">
    <source>
        <dbReference type="Pfam" id="PF01978"/>
    </source>
</evidence>
<feature type="domain" description="Transcription regulator TrmB N-terminal" evidence="2">
    <location>
        <begin position="18"/>
        <end position="83"/>
    </location>
</feature>
<sequence length="261" mass="29234">MPDFTQEQLEAESASLFQQLGLSEYEAYVLVYLFRLGVGTAKDIADMNHVPRTRVYDAVESLYEAGLVEIQYTTPRKFKPVSRETAIYKLEARRENTITQLSERLNQLEPVEQRPEELGVWTVTGRDAVAGRVFEYVDGAENELIYMTVDELLTDDHLDHLKDAEERGVDIFIAGISADVQERIQDVIPTATLFETLWEWSDAGAGSLVITDKRAALVSVLVDGDTVDEVAIWGSGEQNSLVVVLRAIFSWRLAENDSGAD</sequence>
<reference evidence="4 5" key="1">
    <citation type="submission" date="2019-11" db="EMBL/GenBank/DDBJ databases">
        <title>Whole genome sequence of Haloferax sp. MBLA0078.</title>
        <authorList>
            <person name="Seo M.-J."/>
            <person name="Cho E.-S."/>
        </authorList>
    </citation>
    <scope>NUCLEOTIDE SEQUENCE [LARGE SCALE GENOMIC DNA]</scope>
    <source>
        <strain evidence="4 5">MBLA0078</strain>
    </source>
</reference>
<feature type="domain" description="Transcription regulator TrmB C-terminal" evidence="3">
    <location>
        <begin position="120"/>
        <end position="219"/>
    </location>
</feature>